<dbReference type="InterPro" id="IPR020846">
    <property type="entry name" value="MFS_dom"/>
</dbReference>
<feature type="transmembrane region" description="Helical" evidence="8">
    <location>
        <begin position="374"/>
        <end position="399"/>
    </location>
</feature>
<feature type="domain" description="Major facilitator superfamily (MFS) profile" evidence="9">
    <location>
        <begin position="27"/>
        <end position="511"/>
    </location>
</feature>
<feature type="transmembrane region" description="Helical" evidence="8">
    <location>
        <begin position="489"/>
        <end position="506"/>
    </location>
</feature>
<dbReference type="PROSITE" id="PS50850">
    <property type="entry name" value="MFS"/>
    <property type="match status" value="1"/>
</dbReference>
<evidence type="ECO:0000256" key="2">
    <source>
        <dbReference type="ARBA" id="ARBA00008537"/>
    </source>
</evidence>
<evidence type="ECO:0000313" key="10">
    <source>
        <dbReference type="EMBL" id="MBB4632181.1"/>
    </source>
</evidence>
<dbReference type="PANTHER" id="PTHR42718">
    <property type="entry name" value="MAJOR FACILITATOR SUPERFAMILY MULTIDRUG TRANSPORTER MFSC"/>
    <property type="match status" value="1"/>
</dbReference>
<keyword evidence="11" id="KW-1185">Reference proteome</keyword>
<dbReference type="AlphaFoldDB" id="A0A7W7F6B9"/>
<dbReference type="RefSeq" id="WP_184068259.1">
    <property type="nucleotide sequence ID" value="NZ_JACHNZ010000018.1"/>
</dbReference>
<dbReference type="GO" id="GO:0022857">
    <property type="term" value="F:transmembrane transporter activity"/>
    <property type="evidence" value="ECO:0007669"/>
    <property type="project" value="InterPro"/>
</dbReference>
<evidence type="ECO:0000256" key="8">
    <source>
        <dbReference type="SAM" id="Phobius"/>
    </source>
</evidence>
<dbReference type="EMBL" id="JACHNZ010000018">
    <property type="protein sequence ID" value="MBB4632181.1"/>
    <property type="molecule type" value="Genomic_DNA"/>
</dbReference>
<keyword evidence="7 8" id="KW-0472">Membrane</keyword>
<evidence type="ECO:0000256" key="4">
    <source>
        <dbReference type="ARBA" id="ARBA00022475"/>
    </source>
</evidence>
<evidence type="ECO:0000313" key="11">
    <source>
        <dbReference type="Proteomes" id="UP000566324"/>
    </source>
</evidence>
<dbReference type="InterPro" id="IPR004638">
    <property type="entry name" value="EmrB-like"/>
</dbReference>
<comment type="similarity">
    <text evidence="2">Belongs to the major facilitator superfamily. EmrB family.</text>
</comment>
<evidence type="ECO:0000256" key="3">
    <source>
        <dbReference type="ARBA" id="ARBA00022448"/>
    </source>
</evidence>
<feature type="transmembrane region" description="Helical" evidence="8">
    <location>
        <begin position="280"/>
        <end position="300"/>
    </location>
</feature>
<evidence type="ECO:0000259" key="9">
    <source>
        <dbReference type="PROSITE" id="PS50850"/>
    </source>
</evidence>
<evidence type="ECO:0000256" key="7">
    <source>
        <dbReference type="ARBA" id="ARBA00023136"/>
    </source>
</evidence>
<accession>A0A7W7F6B9</accession>
<dbReference type="Gene3D" id="1.20.1720.10">
    <property type="entry name" value="Multidrug resistance protein D"/>
    <property type="match status" value="1"/>
</dbReference>
<dbReference type="SUPFAM" id="SSF103473">
    <property type="entry name" value="MFS general substrate transporter"/>
    <property type="match status" value="1"/>
</dbReference>
<dbReference type="Gene3D" id="1.20.1250.20">
    <property type="entry name" value="MFS general substrate transporter like domains"/>
    <property type="match status" value="1"/>
</dbReference>
<organism evidence="10 11">
    <name type="scientific">Sphingosinicella soli</name>
    <dbReference type="NCBI Taxonomy" id="333708"/>
    <lineage>
        <taxon>Bacteria</taxon>
        <taxon>Pseudomonadati</taxon>
        <taxon>Pseudomonadota</taxon>
        <taxon>Alphaproteobacteria</taxon>
        <taxon>Sphingomonadales</taxon>
        <taxon>Sphingosinicellaceae</taxon>
        <taxon>Sphingosinicella</taxon>
    </lineage>
</organism>
<sequence length="513" mass="55687">MPASAAEGHGQEAHGQPVVEVRNKALLIVGVMLAMIMQVLDSTIANVALPHMQASLGATFDSVSWVLTSYILATAIAMPLTGWLSDRFGSRRLFIASVAGFIITSMLCGIAVNLPEMVLFRVLQGASAAFVGPLSQTVMLDITPREQHAKAMAIWGMGIMVGPIMGPILGGWLTDNYSWRWIFYINVPIGIATLAILIALLPSRPVRRRSFDLFGFSMLAIGLAALQLMLDRGQQEDWLQSWEIRITLGIAIVGIWLFLVHMATGRRPMFEREMLTNRNFLIGLVFMANIGVLMMATMALLPPMLQAVYGYPVFDTGLMLAPRGIGVLISMAIAGQLAGRVDPRILIAGGMALAAASLWWMTRWSLDMDWNPVVWSGVLQGLGLGFIFSSINLAAFATLPPRYRTDASSMLYLMRNVGASVGISIVTAQLARTVQTSHELIGASITETSLAPLNPHLVESAGGVGSNLFSMIDAEITRQATMIGYINDFYLLMIVTLLSIPLVLLLKRPAEGR</sequence>
<dbReference type="GO" id="GO:0005886">
    <property type="term" value="C:plasma membrane"/>
    <property type="evidence" value="ECO:0007669"/>
    <property type="project" value="UniProtKB-SubCell"/>
</dbReference>
<dbReference type="PANTHER" id="PTHR42718:SF9">
    <property type="entry name" value="MAJOR FACILITATOR SUPERFAMILY MULTIDRUG TRANSPORTER MFSC"/>
    <property type="match status" value="1"/>
</dbReference>
<keyword evidence="6 8" id="KW-1133">Transmembrane helix</keyword>
<feature type="transmembrane region" description="Helical" evidence="8">
    <location>
        <begin position="242"/>
        <end position="260"/>
    </location>
</feature>
<keyword evidence="5 8" id="KW-0812">Transmembrane</keyword>
<dbReference type="CDD" id="cd17503">
    <property type="entry name" value="MFS_LmrB_MDR_like"/>
    <property type="match status" value="1"/>
</dbReference>
<feature type="transmembrane region" description="Helical" evidence="8">
    <location>
        <begin position="179"/>
        <end position="201"/>
    </location>
</feature>
<dbReference type="Pfam" id="PF07690">
    <property type="entry name" value="MFS_1"/>
    <property type="match status" value="1"/>
</dbReference>
<protein>
    <submittedName>
        <fullName evidence="10">DHA2 family multidrug resistance protein</fullName>
    </submittedName>
</protein>
<feature type="transmembrane region" description="Helical" evidence="8">
    <location>
        <begin position="93"/>
        <end position="112"/>
    </location>
</feature>
<feature type="transmembrane region" description="Helical" evidence="8">
    <location>
        <begin position="320"/>
        <end position="338"/>
    </location>
</feature>
<feature type="transmembrane region" description="Helical" evidence="8">
    <location>
        <begin position="25"/>
        <end position="45"/>
    </location>
</feature>
<feature type="transmembrane region" description="Helical" evidence="8">
    <location>
        <begin position="152"/>
        <end position="173"/>
    </location>
</feature>
<keyword evidence="3" id="KW-0813">Transport</keyword>
<feature type="transmembrane region" description="Helical" evidence="8">
    <location>
        <begin position="411"/>
        <end position="431"/>
    </location>
</feature>
<feature type="transmembrane region" description="Helical" evidence="8">
    <location>
        <begin position="213"/>
        <end position="230"/>
    </location>
</feature>
<dbReference type="InterPro" id="IPR011701">
    <property type="entry name" value="MFS"/>
</dbReference>
<proteinExistence type="inferred from homology"/>
<name>A0A7W7F6B9_9SPHN</name>
<evidence type="ECO:0000256" key="1">
    <source>
        <dbReference type="ARBA" id="ARBA00004651"/>
    </source>
</evidence>
<feature type="transmembrane region" description="Helical" evidence="8">
    <location>
        <begin position="118"/>
        <end position="140"/>
    </location>
</feature>
<evidence type="ECO:0000256" key="6">
    <source>
        <dbReference type="ARBA" id="ARBA00022989"/>
    </source>
</evidence>
<dbReference type="Proteomes" id="UP000566324">
    <property type="component" value="Unassembled WGS sequence"/>
</dbReference>
<reference evidence="10 11" key="1">
    <citation type="submission" date="2020-08" db="EMBL/GenBank/DDBJ databases">
        <title>Genomic Encyclopedia of Type Strains, Phase IV (KMG-IV): sequencing the most valuable type-strain genomes for metagenomic binning, comparative biology and taxonomic classification.</title>
        <authorList>
            <person name="Goeker M."/>
        </authorList>
    </citation>
    <scope>NUCLEOTIDE SEQUENCE [LARGE SCALE GENOMIC DNA]</scope>
    <source>
        <strain evidence="10 11">DSM 17328</strain>
    </source>
</reference>
<comment type="subcellular location">
    <subcellularLocation>
        <location evidence="1">Cell membrane</location>
        <topology evidence="1">Multi-pass membrane protein</topology>
    </subcellularLocation>
</comment>
<evidence type="ECO:0000256" key="5">
    <source>
        <dbReference type="ARBA" id="ARBA00022692"/>
    </source>
</evidence>
<comment type="caution">
    <text evidence="10">The sequence shown here is derived from an EMBL/GenBank/DDBJ whole genome shotgun (WGS) entry which is preliminary data.</text>
</comment>
<gene>
    <name evidence="10" type="ORF">GGQ98_001800</name>
</gene>
<dbReference type="NCBIfam" id="TIGR00711">
    <property type="entry name" value="efflux_EmrB"/>
    <property type="match status" value="1"/>
</dbReference>
<dbReference type="InterPro" id="IPR036259">
    <property type="entry name" value="MFS_trans_sf"/>
</dbReference>
<feature type="transmembrane region" description="Helical" evidence="8">
    <location>
        <begin position="345"/>
        <end position="362"/>
    </location>
</feature>
<feature type="transmembrane region" description="Helical" evidence="8">
    <location>
        <begin position="65"/>
        <end position="84"/>
    </location>
</feature>
<keyword evidence="4" id="KW-1003">Cell membrane</keyword>